<dbReference type="EMBL" id="JBHLVZ010000091">
    <property type="protein sequence ID" value="MFC0389098.1"/>
    <property type="molecule type" value="Genomic_DNA"/>
</dbReference>
<evidence type="ECO:0000313" key="3">
    <source>
        <dbReference type="Proteomes" id="UP001589789"/>
    </source>
</evidence>
<protein>
    <submittedName>
        <fullName evidence="2">FixH family protein</fullName>
    </submittedName>
</protein>
<evidence type="ECO:0000256" key="1">
    <source>
        <dbReference type="SAM" id="Phobius"/>
    </source>
</evidence>
<accession>A0ABV6J2N7</accession>
<dbReference type="Pfam" id="PF05751">
    <property type="entry name" value="FixH"/>
    <property type="match status" value="1"/>
</dbReference>
<evidence type="ECO:0000313" key="2">
    <source>
        <dbReference type="EMBL" id="MFC0389098.1"/>
    </source>
</evidence>
<dbReference type="Proteomes" id="UP001589789">
    <property type="component" value="Unassembled WGS sequence"/>
</dbReference>
<comment type="caution">
    <text evidence="2">The sequence shown here is derived from an EMBL/GenBank/DDBJ whole genome shotgun (WGS) entry which is preliminary data.</text>
</comment>
<feature type="transmembrane region" description="Helical" evidence="1">
    <location>
        <begin position="19"/>
        <end position="47"/>
    </location>
</feature>
<gene>
    <name evidence="2" type="ORF">ACFFIC_26635</name>
</gene>
<sequence>MIAPGITGMASNPAPRGRWIPWVFVAGFGVVIAVNAVLITAAVGTFTGTTTAGSYDRGLGYSAVLAEAARQKALGWQAGVTRADGAVRLSVRLPDGTPLPADATVTGTLQRPLDRTAVSLAFQPFAPGAWRAPAEVPAPGAWEAVLSVTRGADRLELRERFVIP</sequence>
<organism evidence="2 3">
    <name type="scientific">Muricoccus vinaceus</name>
    <dbReference type="NCBI Taxonomy" id="424704"/>
    <lineage>
        <taxon>Bacteria</taxon>
        <taxon>Pseudomonadati</taxon>
        <taxon>Pseudomonadota</taxon>
        <taxon>Alphaproteobacteria</taxon>
        <taxon>Acetobacterales</taxon>
        <taxon>Roseomonadaceae</taxon>
        <taxon>Muricoccus</taxon>
    </lineage>
</organism>
<keyword evidence="1" id="KW-1133">Transmembrane helix</keyword>
<reference evidence="2 3" key="1">
    <citation type="submission" date="2024-09" db="EMBL/GenBank/DDBJ databases">
        <authorList>
            <person name="Sun Q."/>
            <person name="Mori K."/>
        </authorList>
    </citation>
    <scope>NUCLEOTIDE SEQUENCE [LARGE SCALE GENOMIC DNA]</scope>
    <source>
        <strain evidence="2 3">CCM 7468</strain>
    </source>
</reference>
<keyword evidence="1" id="KW-0812">Transmembrane</keyword>
<keyword evidence="3" id="KW-1185">Reference proteome</keyword>
<proteinExistence type="predicted"/>
<keyword evidence="1" id="KW-0472">Membrane</keyword>
<name>A0ABV6J2N7_9PROT</name>
<dbReference type="RefSeq" id="WP_377056149.1">
    <property type="nucleotide sequence ID" value="NZ_JBHLVZ010000091.1"/>
</dbReference>
<dbReference type="InterPro" id="IPR008620">
    <property type="entry name" value="FixH"/>
</dbReference>